<dbReference type="PANTHER" id="PTHR43401">
    <property type="entry name" value="L-THREONINE 3-DEHYDROGENASE"/>
    <property type="match status" value="1"/>
</dbReference>
<evidence type="ECO:0000256" key="1">
    <source>
        <dbReference type="ARBA" id="ARBA00022723"/>
    </source>
</evidence>
<evidence type="ECO:0000313" key="8">
    <source>
        <dbReference type="Proteomes" id="UP000295673"/>
    </source>
</evidence>
<comment type="caution">
    <text evidence="7">The sequence shown here is derived from an EMBL/GenBank/DDBJ whole genome shotgun (WGS) entry which is preliminary data.</text>
</comment>
<dbReference type="InterPro" id="IPR036291">
    <property type="entry name" value="NAD(P)-bd_dom_sf"/>
</dbReference>
<gene>
    <name evidence="7" type="ORF">BXY66_2377</name>
</gene>
<dbReference type="SUPFAM" id="SSF50129">
    <property type="entry name" value="GroES-like"/>
    <property type="match status" value="1"/>
</dbReference>
<feature type="transmembrane region" description="Helical" evidence="5">
    <location>
        <begin position="165"/>
        <end position="190"/>
    </location>
</feature>
<dbReference type="InterPro" id="IPR002328">
    <property type="entry name" value="ADH_Zn_CS"/>
</dbReference>
<name>A0A4R1NYF0_9RHOB</name>
<keyword evidence="1 4" id="KW-0479">Metal-binding</keyword>
<dbReference type="OrthoDB" id="9809185at2"/>
<dbReference type="InterPro" id="IPR013149">
    <property type="entry name" value="ADH-like_C"/>
</dbReference>
<dbReference type="InterPro" id="IPR050129">
    <property type="entry name" value="Zn_alcohol_dh"/>
</dbReference>
<dbReference type="Gene3D" id="3.40.50.720">
    <property type="entry name" value="NAD(P)-binding Rossmann-like Domain"/>
    <property type="match status" value="1"/>
</dbReference>
<evidence type="ECO:0000256" key="2">
    <source>
        <dbReference type="ARBA" id="ARBA00022833"/>
    </source>
</evidence>
<dbReference type="AlphaFoldDB" id="A0A4R1NYF0"/>
<comment type="cofactor">
    <cofactor evidence="4">
        <name>Zn(2+)</name>
        <dbReference type="ChEBI" id="CHEBI:29105"/>
    </cofactor>
</comment>
<organism evidence="7 8">
    <name type="scientific">Shimia isoporae</name>
    <dbReference type="NCBI Taxonomy" id="647720"/>
    <lineage>
        <taxon>Bacteria</taxon>
        <taxon>Pseudomonadati</taxon>
        <taxon>Pseudomonadota</taxon>
        <taxon>Alphaproteobacteria</taxon>
        <taxon>Rhodobacterales</taxon>
        <taxon>Roseobacteraceae</taxon>
    </lineage>
</organism>
<comment type="similarity">
    <text evidence="4">Belongs to the zinc-containing alcohol dehydrogenase family.</text>
</comment>
<sequence length="345" mass="36952">MRALAITSIGRTAFQSVEPPRPRPDEVLLKVGVVGLCGSDLNTFRGANPLANLPRVPGHEIGGTILQAGEDVPTETSMVGRRAVVIPYTACGRCSACRQSRTNACKHNQTLGVQRDGGMATQIAVPHTHLILNDKLPMRDLALVEPLSVGFHAVRRGAVCEGDTVVVLGAGMIGVGAILGAIAAGARVIAVEISDSKRETLSSMGADAVINPVREDLSARIEELTNGHGADVVIEAVGLPETFRSAIDLACFAGRVVYVGYAKTEVSYNTALFNLKELDILGSRNANRVDFEAVIEFLEKSPDMSRQLVSKVFLWSEADQAFGHWEANRHDTFKILVDMQGAENE</sequence>
<dbReference type="PROSITE" id="PS00059">
    <property type="entry name" value="ADH_ZINC"/>
    <property type="match status" value="1"/>
</dbReference>
<dbReference type="InterPro" id="IPR013154">
    <property type="entry name" value="ADH-like_N"/>
</dbReference>
<accession>A0A4R1NYF0</accession>
<keyword evidence="8" id="KW-1185">Reference proteome</keyword>
<dbReference type="InterPro" id="IPR011032">
    <property type="entry name" value="GroES-like_sf"/>
</dbReference>
<dbReference type="PANTHER" id="PTHR43401:SF2">
    <property type="entry name" value="L-THREONINE 3-DEHYDROGENASE"/>
    <property type="match status" value="1"/>
</dbReference>
<protein>
    <submittedName>
        <fullName evidence="7">Threonine dehydrogenase-like Zn-dependent dehydrogenase</fullName>
    </submittedName>
</protein>
<dbReference type="SMART" id="SM00829">
    <property type="entry name" value="PKS_ER"/>
    <property type="match status" value="1"/>
</dbReference>
<dbReference type="Proteomes" id="UP000295673">
    <property type="component" value="Unassembled WGS sequence"/>
</dbReference>
<dbReference type="Gene3D" id="3.90.180.10">
    <property type="entry name" value="Medium-chain alcohol dehydrogenases, catalytic domain"/>
    <property type="match status" value="1"/>
</dbReference>
<evidence type="ECO:0000256" key="3">
    <source>
        <dbReference type="ARBA" id="ARBA00023002"/>
    </source>
</evidence>
<keyword evidence="2 4" id="KW-0862">Zinc</keyword>
<dbReference type="CDD" id="cd08261">
    <property type="entry name" value="Zn_ADH7"/>
    <property type="match status" value="1"/>
</dbReference>
<dbReference type="GO" id="GO:0008270">
    <property type="term" value="F:zinc ion binding"/>
    <property type="evidence" value="ECO:0007669"/>
    <property type="project" value="InterPro"/>
</dbReference>
<proteinExistence type="inferred from homology"/>
<dbReference type="Pfam" id="PF08240">
    <property type="entry name" value="ADH_N"/>
    <property type="match status" value="1"/>
</dbReference>
<dbReference type="EMBL" id="SMGR01000001">
    <property type="protein sequence ID" value="TCL10308.1"/>
    <property type="molecule type" value="Genomic_DNA"/>
</dbReference>
<keyword evidence="5" id="KW-0472">Membrane</keyword>
<evidence type="ECO:0000256" key="4">
    <source>
        <dbReference type="RuleBase" id="RU361277"/>
    </source>
</evidence>
<evidence type="ECO:0000313" key="7">
    <source>
        <dbReference type="EMBL" id="TCL10308.1"/>
    </source>
</evidence>
<evidence type="ECO:0000259" key="6">
    <source>
        <dbReference type="SMART" id="SM00829"/>
    </source>
</evidence>
<keyword evidence="5" id="KW-0812">Transmembrane</keyword>
<evidence type="ECO:0000256" key="5">
    <source>
        <dbReference type="SAM" id="Phobius"/>
    </source>
</evidence>
<dbReference type="SUPFAM" id="SSF51735">
    <property type="entry name" value="NAD(P)-binding Rossmann-fold domains"/>
    <property type="match status" value="1"/>
</dbReference>
<dbReference type="GO" id="GO:0016616">
    <property type="term" value="F:oxidoreductase activity, acting on the CH-OH group of donors, NAD or NADP as acceptor"/>
    <property type="evidence" value="ECO:0007669"/>
    <property type="project" value="UniProtKB-ARBA"/>
</dbReference>
<dbReference type="InterPro" id="IPR020843">
    <property type="entry name" value="ER"/>
</dbReference>
<keyword evidence="3" id="KW-0560">Oxidoreductase</keyword>
<reference evidence="7 8" key="1">
    <citation type="submission" date="2019-03" db="EMBL/GenBank/DDBJ databases">
        <title>Genomic Encyclopedia of Archaeal and Bacterial Type Strains, Phase II (KMG-II): from individual species to whole genera.</title>
        <authorList>
            <person name="Goeker M."/>
        </authorList>
    </citation>
    <scope>NUCLEOTIDE SEQUENCE [LARGE SCALE GENOMIC DNA]</scope>
    <source>
        <strain evidence="7 8">DSM 26433</strain>
    </source>
</reference>
<keyword evidence="5" id="KW-1133">Transmembrane helix</keyword>
<feature type="domain" description="Enoyl reductase (ER)" evidence="6">
    <location>
        <begin position="7"/>
        <end position="337"/>
    </location>
</feature>
<dbReference type="Pfam" id="PF00107">
    <property type="entry name" value="ADH_zinc_N"/>
    <property type="match status" value="1"/>
</dbReference>